<reference evidence="2" key="1">
    <citation type="submission" date="2022-11" db="UniProtKB">
        <authorList>
            <consortium name="WormBaseParasite"/>
        </authorList>
    </citation>
    <scope>IDENTIFICATION</scope>
</reference>
<dbReference type="WBParaSite" id="ES5_v2.g449.t1">
    <property type="protein sequence ID" value="ES5_v2.g449.t1"/>
    <property type="gene ID" value="ES5_v2.g449"/>
</dbReference>
<proteinExistence type="predicted"/>
<accession>A0AC34GNE5</accession>
<evidence type="ECO:0000313" key="1">
    <source>
        <dbReference type="Proteomes" id="UP000887579"/>
    </source>
</evidence>
<evidence type="ECO:0000313" key="2">
    <source>
        <dbReference type="WBParaSite" id="ES5_v2.g449.t1"/>
    </source>
</evidence>
<name>A0AC34GNE5_9BILA</name>
<dbReference type="Proteomes" id="UP000887579">
    <property type="component" value="Unplaced"/>
</dbReference>
<sequence>MSIKDYYSLSSDQTFDKEITTFKRFNNINSNQICKLKKFGRPGEPANEAANVREVHIDTTQPDGQVIETEVLPGNEEIQNVVDLVGPPTVIHGVTNNDATVVAQEQITVRPTRKRKRGGTKFIPKRQKKKAANLSTEKRSSTQSSTADRAPRTRNNNTSASQQPVETHPLRSLTTAASQHASSQLAAALSSPLNHLRAPRQRLQTPDYEEREEKEEEERHPEEEEKEGNYHLRPRQCVRQRGKQAAADESLQKHLPQTNAPSSGTSTQPRQPQGQQPTSERRYDSFEEGFSEVQLNVPAASNRRGNRFQRIASKNALNRRQQALSITPPNPPQNQRVDDNPPHQRRGPKRQLIQQQEQQVNEERGNQQDITTEYVIQDEQLHDDFQRVIPQEYPLQIEQPSAAATPQLQKPPVKSSQVEQVALQGGRHQFDPTVCQCVSQNYLNQIARLHARELPRPFVNFVTIEANQNLQPSAPQYAPPSDPFVAQQRHFQQLVFTGNQQQQQYQVAMNQLQIGPPATPVHLQQHPVIHRMHQANATPQSQKPIQFVATKNPQHLLQSPFAAVNQQSQQPSEMNPGQAEKSAPPRQQTPAPEYPHMAPQFQLPPVSRHHFISLRNPQHFQYPSFDAEQQPTAIIPDQVESPASPVHPSKFNFKFLKLPSYLQTLFHRKIHFNNNNQILMQLQKFKNVFKMFFNLCRKMLLQILTHNFLLKFVILKNYMDFWNNLMERKMLEIVRLSMDSGNNENNNS</sequence>
<protein>
    <submittedName>
        <fullName evidence="2">Uncharacterized protein</fullName>
    </submittedName>
</protein>
<organism evidence="1 2">
    <name type="scientific">Panagrolaimus sp. ES5</name>
    <dbReference type="NCBI Taxonomy" id="591445"/>
    <lineage>
        <taxon>Eukaryota</taxon>
        <taxon>Metazoa</taxon>
        <taxon>Ecdysozoa</taxon>
        <taxon>Nematoda</taxon>
        <taxon>Chromadorea</taxon>
        <taxon>Rhabditida</taxon>
        <taxon>Tylenchina</taxon>
        <taxon>Panagrolaimomorpha</taxon>
        <taxon>Panagrolaimoidea</taxon>
        <taxon>Panagrolaimidae</taxon>
        <taxon>Panagrolaimus</taxon>
    </lineage>
</organism>